<name>A0ACB8WYD8_9TELE</name>
<evidence type="ECO:0000313" key="2">
    <source>
        <dbReference type="Proteomes" id="UP000831701"/>
    </source>
</evidence>
<dbReference type="EMBL" id="CM041535">
    <property type="protein sequence ID" value="KAI3372814.1"/>
    <property type="molecule type" value="Genomic_DNA"/>
</dbReference>
<evidence type="ECO:0000313" key="1">
    <source>
        <dbReference type="EMBL" id="KAI3372814.1"/>
    </source>
</evidence>
<dbReference type="Proteomes" id="UP000831701">
    <property type="component" value="Chromosome 5"/>
</dbReference>
<sequence length="646" mass="70812">MYGRAPRVTLLTASGTSPSVGPGSYDLGPSSPKISDGYAPFLSLTNRQSVFGEFGERIPGPGQYDSSPVKLNIHGGRSLQNRSKRFEEAVSKVPGPGAYNVLPASGNTLRAVKAGAGQAEKLGRKMVGIWAVLGYFVSQGILFITNPDFSRPVFLSARWLQAKSLRLLRQSDIPSIPSPGQAYGYEEDALGVLSKQRPPPKDTTLGPAYYNPLLSEVSSAQKYKGVHFGNMTEKRGKVTVVEGPGPGQYYPEINLETHYDNVNLQKEQRGRAELIIPRYHELVPMQEEKKASVCVCGVPGPGQYHIRSQFDMPVKSSGNLPKFTSPFQSQTERFSSVKEVAPPVGVYDDPRCALELLKKTTGAKKSPFGITAVRFSCNHKKCSTPGPGSYNVFDYGLARESVKKAFLERTRKGGFGSNSQRNSIFYNKGSIEAPSPGQYETERRMEEQYKKQRTAVFKSATERLASSLLAKDSPPPNRYNVTQTFEKANGGSYSQPRTEGAKRRQSCFITAAPRDNFFLQCDPNVYQLYTLTHAVEGRGRLEPVPADIRREVGYALHRLLCLSGPGQYDISVKTSPQMALISSREDRFKVSMNTNPGPGTYQLSPGIMNTLMKGTFNVTLNNPLGPCCSPRMAPGRLAAIIATRTS</sequence>
<comment type="caution">
    <text evidence="1">The sequence shown here is derived from an EMBL/GenBank/DDBJ whole genome shotgun (WGS) entry which is preliminary data.</text>
</comment>
<accession>A0ACB8WYD8</accession>
<organism evidence="1 2">
    <name type="scientific">Scortum barcoo</name>
    <name type="common">barcoo grunter</name>
    <dbReference type="NCBI Taxonomy" id="214431"/>
    <lineage>
        <taxon>Eukaryota</taxon>
        <taxon>Metazoa</taxon>
        <taxon>Chordata</taxon>
        <taxon>Craniata</taxon>
        <taxon>Vertebrata</taxon>
        <taxon>Euteleostomi</taxon>
        <taxon>Actinopterygii</taxon>
        <taxon>Neopterygii</taxon>
        <taxon>Teleostei</taxon>
        <taxon>Neoteleostei</taxon>
        <taxon>Acanthomorphata</taxon>
        <taxon>Eupercaria</taxon>
        <taxon>Centrarchiformes</taxon>
        <taxon>Terapontoidei</taxon>
        <taxon>Terapontidae</taxon>
        <taxon>Scortum</taxon>
    </lineage>
</organism>
<proteinExistence type="predicted"/>
<keyword evidence="2" id="KW-1185">Reference proteome</keyword>
<gene>
    <name evidence="1" type="ORF">L3Q82_023269</name>
</gene>
<protein>
    <submittedName>
        <fullName evidence="1">Uncharacterized protein</fullName>
    </submittedName>
</protein>
<reference evidence="1" key="1">
    <citation type="submission" date="2022-04" db="EMBL/GenBank/DDBJ databases">
        <title>Jade perch genome.</title>
        <authorList>
            <person name="Chao B."/>
        </authorList>
    </citation>
    <scope>NUCLEOTIDE SEQUENCE</scope>
    <source>
        <strain evidence="1">CB-2022</strain>
    </source>
</reference>